<dbReference type="EMBL" id="JAVDWU010000019">
    <property type="protein sequence ID" value="MDR7153196.1"/>
    <property type="molecule type" value="Genomic_DNA"/>
</dbReference>
<proteinExistence type="predicted"/>
<protein>
    <submittedName>
        <fullName evidence="1">Uncharacterized protein</fullName>
    </submittedName>
</protein>
<organism evidence="1 2">
    <name type="scientific">Hydrogenophaga palleronii</name>
    <dbReference type="NCBI Taxonomy" id="65655"/>
    <lineage>
        <taxon>Bacteria</taxon>
        <taxon>Pseudomonadati</taxon>
        <taxon>Pseudomonadota</taxon>
        <taxon>Betaproteobacteria</taxon>
        <taxon>Burkholderiales</taxon>
        <taxon>Comamonadaceae</taxon>
        <taxon>Hydrogenophaga</taxon>
    </lineage>
</organism>
<gene>
    <name evidence="1" type="ORF">J2W49_005176</name>
</gene>
<evidence type="ECO:0000313" key="1">
    <source>
        <dbReference type="EMBL" id="MDR7153196.1"/>
    </source>
</evidence>
<dbReference type="RefSeq" id="WP_310322764.1">
    <property type="nucleotide sequence ID" value="NZ_JAVDWU010000019.1"/>
</dbReference>
<reference evidence="1 2" key="1">
    <citation type="submission" date="2023-07" db="EMBL/GenBank/DDBJ databases">
        <title>Sorghum-associated microbial communities from plants grown in Nebraska, USA.</title>
        <authorList>
            <person name="Schachtman D."/>
        </authorList>
    </citation>
    <scope>NUCLEOTIDE SEQUENCE [LARGE SCALE GENOMIC DNA]</scope>
    <source>
        <strain evidence="1 2">4249</strain>
    </source>
</reference>
<evidence type="ECO:0000313" key="2">
    <source>
        <dbReference type="Proteomes" id="UP001265700"/>
    </source>
</evidence>
<name>A0ABU1WW84_9BURK</name>
<dbReference type="Proteomes" id="UP001265700">
    <property type="component" value="Unassembled WGS sequence"/>
</dbReference>
<sequence length="356" mass="38695">MLIEWDRCIAVDVNMRTFRQPSYCSSMTLFKTTRRTLLKLIGGLAAFRGARSGTVDSFTLIPELSTRQLLQYRQDLKLMRDGVIAHRSRSTVTLEIRDRTTEGWIARWITSGSEVIEADPRVRPILEAMHALWDGIAIDLVLDEGGRLTGLADFAAVREHGVKSLDSLVAMLAADPARAPLAEPLRAAMQATLVDGGMLAQSLLKEPAILLGAMGHDYGVGVPLEVRTRIPSPMGSGEVPVLGRYQVRGISSQEPRADIGWLMVLDRASTARTLGSEVLGVVRQSETAKAASTGEEQEPVAASVVTDMAATIDFDDRGDFIVDTATAWPVSVRNVRRVSMGAGSRVDTVELTRLEA</sequence>
<accession>A0ABU1WW84</accession>
<comment type="caution">
    <text evidence="1">The sequence shown here is derived from an EMBL/GenBank/DDBJ whole genome shotgun (WGS) entry which is preliminary data.</text>
</comment>
<keyword evidence="2" id="KW-1185">Reference proteome</keyword>